<evidence type="ECO:0000313" key="3">
    <source>
        <dbReference type="Proteomes" id="UP000237631"/>
    </source>
</evidence>
<protein>
    <submittedName>
        <fullName evidence="2">Uncharacterized protein</fullName>
    </submittedName>
</protein>
<dbReference type="Proteomes" id="UP000237631">
    <property type="component" value="Unassembled WGS sequence"/>
</dbReference>
<dbReference type="AlphaFoldDB" id="A0A2S6CBR0"/>
<accession>A0A2S6CBR0</accession>
<feature type="region of interest" description="Disordered" evidence="1">
    <location>
        <begin position="70"/>
        <end position="94"/>
    </location>
</feature>
<evidence type="ECO:0000256" key="1">
    <source>
        <dbReference type="SAM" id="MobiDB-lite"/>
    </source>
</evidence>
<gene>
    <name evidence="2" type="ORF">CBER1_10466</name>
</gene>
<keyword evidence="3" id="KW-1185">Reference proteome</keyword>
<reference evidence="3" key="1">
    <citation type="journal article" date="2017" name="bioRxiv">
        <title>Conservation of a gene cluster reveals novel cercosporin biosynthetic mechanisms and extends production to the genus Colletotrichum.</title>
        <authorList>
            <person name="de Jonge R."/>
            <person name="Ebert M.K."/>
            <person name="Huitt-Roehl C.R."/>
            <person name="Pal P."/>
            <person name="Suttle J.C."/>
            <person name="Spanner R.E."/>
            <person name="Neubauer J.D."/>
            <person name="Jurick W.M.II."/>
            <person name="Stott K.A."/>
            <person name="Secor G.A."/>
            <person name="Thomma B.P.H.J."/>
            <person name="Van de Peer Y."/>
            <person name="Townsend C.A."/>
            <person name="Bolton M.D."/>
        </authorList>
    </citation>
    <scope>NUCLEOTIDE SEQUENCE [LARGE SCALE GENOMIC DNA]</scope>
    <source>
        <strain evidence="3">CBS538.71</strain>
    </source>
</reference>
<name>A0A2S6CBR0_9PEZI</name>
<organism evidence="2 3">
    <name type="scientific">Cercospora berteroae</name>
    <dbReference type="NCBI Taxonomy" id="357750"/>
    <lineage>
        <taxon>Eukaryota</taxon>
        <taxon>Fungi</taxon>
        <taxon>Dikarya</taxon>
        <taxon>Ascomycota</taxon>
        <taxon>Pezizomycotina</taxon>
        <taxon>Dothideomycetes</taxon>
        <taxon>Dothideomycetidae</taxon>
        <taxon>Mycosphaerellales</taxon>
        <taxon>Mycosphaerellaceae</taxon>
        <taxon>Cercospora</taxon>
    </lineage>
</organism>
<sequence length="94" mass="11121">MEAPDPWQAVAMAYKDEERPVTRDEVYNAFGGNVVRLRNHFDDRLAGWRWDSVIVEVLKSQEWHGRIRLELKGKKDEKKKKDDDHDDMSGHQED</sequence>
<proteinExistence type="predicted"/>
<dbReference type="EMBL" id="PNEN01000502">
    <property type="protein sequence ID" value="PPJ57126.1"/>
    <property type="molecule type" value="Genomic_DNA"/>
</dbReference>
<evidence type="ECO:0000313" key="2">
    <source>
        <dbReference type="EMBL" id="PPJ57126.1"/>
    </source>
</evidence>
<comment type="caution">
    <text evidence="2">The sequence shown here is derived from an EMBL/GenBank/DDBJ whole genome shotgun (WGS) entry which is preliminary data.</text>
</comment>